<evidence type="ECO:0000259" key="8">
    <source>
        <dbReference type="PROSITE" id="PS50071"/>
    </source>
</evidence>
<evidence type="ECO:0000256" key="4">
    <source>
        <dbReference type="ARBA" id="ARBA00023242"/>
    </source>
</evidence>
<dbReference type="CDD" id="cd00086">
    <property type="entry name" value="homeodomain"/>
    <property type="match status" value="1"/>
</dbReference>
<feature type="region of interest" description="Disordered" evidence="7">
    <location>
        <begin position="229"/>
        <end position="257"/>
    </location>
</feature>
<dbReference type="InterPro" id="IPR009057">
    <property type="entry name" value="Homeodomain-like_sf"/>
</dbReference>
<feature type="region of interest" description="Disordered" evidence="7">
    <location>
        <begin position="1"/>
        <end position="50"/>
    </location>
</feature>
<dbReference type="PANTHER" id="PTHR24329:SF543">
    <property type="entry name" value="FI01017P-RELATED"/>
    <property type="match status" value="1"/>
</dbReference>
<dbReference type="GO" id="GO:0000977">
    <property type="term" value="F:RNA polymerase II transcription regulatory region sequence-specific DNA binding"/>
    <property type="evidence" value="ECO:0007669"/>
    <property type="project" value="TreeGrafter"/>
</dbReference>
<keyword evidence="10" id="KW-1185">Reference proteome</keyword>
<dbReference type="InterPro" id="IPR050649">
    <property type="entry name" value="Paired_Homeobox_TFs"/>
</dbReference>
<dbReference type="InterPro" id="IPR017970">
    <property type="entry name" value="Homeobox_CS"/>
</dbReference>
<evidence type="ECO:0000313" key="9">
    <source>
        <dbReference type="EMBL" id="KAJ6224002.1"/>
    </source>
</evidence>
<dbReference type="PANTHER" id="PTHR24329">
    <property type="entry name" value="HOMEOBOX PROTEIN ARISTALESS"/>
    <property type="match status" value="1"/>
</dbReference>
<dbReference type="Proteomes" id="UP001142055">
    <property type="component" value="Chromosome 1"/>
</dbReference>
<feature type="DNA-binding region" description="Homeobox" evidence="5">
    <location>
        <begin position="43"/>
        <end position="102"/>
    </location>
</feature>
<evidence type="ECO:0000256" key="6">
    <source>
        <dbReference type="RuleBase" id="RU000682"/>
    </source>
</evidence>
<keyword evidence="2 5" id="KW-0238">DNA-binding</keyword>
<accession>A0A9Q0ME67</accession>
<protein>
    <recommendedName>
        <fullName evidence="8">Homeobox domain-containing protein</fullName>
    </recommendedName>
</protein>
<evidence type="ECO:0000256" key="5">
    <source>
        <dbReference type="PROSITE-ProRule" id="PRU00108"/>
    </source>
</evidence>
<evidence type="ECO:0000256" key="3">
    <source>
        <dbReference type="ARBA" id="ARBA00023155"/>
    </source>
</evidence>
<dbReference type="EMBL" id="JAPWDV010000001">
    <property type="protein sequence ID" value="KAJ6224002.1"/>
    <property type="molecule type" value="Genomic_DNA"/>
</dbReference>
<evidence type="ECO:0000256" key="7">
    <source>
        <dbReference type="SAM" id="MobiDB-lite"/>
    </source>
</evidence>
<dbReference type="InterPro" id="IPR001356">
    <property type="entry name" value="HD"/>
</dbReference>
<dbReference type="GO" id="GO:0005634">
    <property type="term" value="C:nucleus"/>
    <property type="evidence" value="ECO:0007669"/>
    <property type="project" value="UniProtKB-SubCell"/>
</dbReference>
<evidence type="ECO:0000256" key="1">
    <source>
        <dbReference type="ARBA" id="ARBA00004123"/>
    </source>
</evidence>
<feature type="compositionally biased region" description="Polar residues" evidence="7">
    <location>
        <begin position="1"/>
        <end position="10"/>
    </location>
</feature>
<comment type="subcellular location">
    <subcellularLocation>
        <location evidence="1 5 6">Nucleus</location>
    </subcellularLocation>
</comment>
<dbReference type="Gene3D" id="1.10.10.60">
    <property type="entry name" value="Homeodomain-like"/>
    <property type="match status" value="1"/>
</dbReference>
<comment type="caution">
    <text evidence="9">The sequence shown here is derived from an EMBL/GenBank/DDBJ whole genome shotgun (WGS) entry which is preliminary data.</text>
</comment>
<dbReference type="PROSITE" id="PS00027">
    <property type="entry name" value="HOMEOBOX_1"/>
    <property type="match status" value="1"/>
</dbReference>
<dbReference type="SUPFAM" id="SSF46689">
    <property type="entry name" value="Homeodomain-like"/>
    <property type="match status" value="1"/>
</dbReference>
<dbReference type="Pfam" id="PF00046">
    <property type="entry name" value="Homeodomain"/>
    <property type="match status" value="1"/>
</dbReference>
<evidence type="ECO:0000256" key="2">
    <source>
        <dbReference type="ARBA" id="ARBA00023125"/>
    </source>
</evidence>
<dbReference type="SMART" id="SM00389">
    <property type="entry name" value="HOX"/>
    <property type="match status" value="1"/>
</dbReference>
<reference evidence="9" key="1">
    <citation type="submission" date="2022-12" db="EMBL/GenBank/DDBJ databases">
        <title>Genome assemblies of Blomia tropicalis.</title>
        <authorList>
            <person name="Cui Y."/>
        </authorList>
    </citation>
    <scope>NUCLEOTIDE SEQUENCE</scope>
    <source>
        <tissue evidence="9">Adult mites</tissue>
    </source>
</reference>
<feature type="compositionally biased region" description="Low complexity" evidence="7">
    <location>
        <begin position="229"/>
        <end position="250"/>
    </location>
</feature>
<dbReference type="GO" id="GO:0000981">
    <property type="term" value="F:DNA-binding transcription factor activity, RNA polymerase II-specific"/>
    <property type="evidence" value="ECO:0007669"/>
    <property type="project" value="InterPro"/>
</dbReference>
<gene>
    <name evidence="9" type="ORF">RDWZM_002547</name>
</gene>
<feature type="domain" description="Homeobox" evidence="8">
    <location>
        <begin position="41"/>
        <end position="101"/>
    </location>
</feature>
<dbReference type="FunFam" id="1.10.10.60:FF:000035">
    <property type="entry name" value="paired box protein Pax-3 isoform X2"/>
    <property type="match status" value="1"/>
</dbReference>
<keyword evidence="3 5" id="KW-0371">Homeobox</keyword>
<sequence>MNESDLSNEGNLKDHSIDGILGGRSGDESDCESEPGIPLKRKQRRSRTTFTAEQLDELERSFERTQYPDVYTREELAQRTKLTEARVQVWFSNRRARWRKQVGSQLAVQATSFGSNSTSPSTVLSSPITGAVSNNGNSLNSISNTISTYSQPHYIDSSEFGQSNLNLYEGKEWSKVSQPLPGHGQSGFIGGHQVANSQISSTSSSSHVSNTYPSSQSYSCKMENFSGPHGPLNLLSHHGSHGNGNSTNGNEFQYPGNGSSGSCMNPDTFAHHQSWSTAQLAANSAALAGSRNLTESSSWPHSMAPFMATANGTPYQPNSYFI</sequence>
<proteinExistence type="predicted"/>
<organism evidence="9 10">
    <name type="scientific">Blomia tropicalis</name>
    <name type="common">Mite</name>
    <dbReference type="NCBI Taxonomy" id="40697"/>
    <lineage>
        <taxon>Eukaryota</taxon>
        <taxon>Metazoa</taxon>
        <taxon>Ecdysozoa</taxon>
        <taxon>Arthropoda</taxon>
        <taxon>Chelicerata</taxon>
        <taxon>Arachnida</taxon>
        <taxon>Acari</taxon>
        <taxon>Acariformes</taxon>
        <taxon>Sarcoptiformes</taxon>
        <taxon>Astigmata</taxon>
        <taxon>Glycyphagoidea</taxon>
        <taxon>Echimyopodidae</taxon>
        <taxon>Blomia</taxon>
    </lineage>
</organism>
<dbReference type="PROSITE" id="PS50071">
    <property type="entry name" value="HOMEOBOX_2"/>
    <property type="match status" value="1"/>
</dbReference>
<name>A0A9Q0ME67_BLOTA</name>
<keyword evidence="4 5" id="KW-0539">Nucleus</keyword>
<dbReference type="AlphaFoldDB" id="A0A9Q0ME67"/>
<evidence type="ECO:0000313" key="10">
    <source>
        <dbReference type="Proteomes" id="UP001142055"/>
    </source>
</evidence>